<feature type="domain" description="Core-binding (CB)" evidence="5">
    <location>
        <begin position="106"/>
        <end position="187"/>
    </location>
</feature>
<dbReference type="InterPro" id="IPR010998">
    <property type="entry name" value="Integrase_recombinase_N"/>
</dbReference>
<sequence>MSESGYRKTGLTAAWVKRAKPKDKPYKISDRDGLYLLIKPSGVRYWRMNYRFNNQQRTLSFGRWPELTLAEARERLIDARRLLADGIDPMEQAMLDKIAASVAAANTFQTVAEEWLAKLAAEQKAPATLKKNRWLVSFAFPTLGKRPITQITPHEMLLVLRKIEARKHYETAKRVRSSCSQVFRYAIATARANRDICTDLRGALITPKVTHRAAITTPMEAGALLRTIDGYDGNYLTKIALQLLPHIFVRPGELRNAEWREFDLDKGYGGQRAMDAIATSGAKPVVPRRTTTASWRSFDATIYKDRNLIKRVFSKIKHFRCIATRYDKLARNYAGFLNLVATIKWLK</sequence>
<dbReference type="Pfam" id="PF22022">
    <property type="entry name" value="Phage_int_M"/>
    <property type="match status" value="1"/>
</dbReference>
<comment type="similarity">
    <text evidence="1">Belongs to the 'phage' integrase family.</text>
</comment>
<accession>A0ABV8RCM9</accession>
<evidence type="ECO:0000256" key="1">
    <source>
        <dbReference type="ARBA" id="ARBA00008857"/>
    </source>
</evidence>
<reference evidence="7" key="1">
    <citation type="journal article" date="2019" name="Int. J. Syst. Evol. Microbiol.">
        <title>The Global Catalogue of Microorganisms (GCM) 10K type strain sequencing project: providing services to taxonomists for standard genome sequencing and annotation.</title>
        <authorList>
            <consortium name="The Broad Institute Genomics Platform"/>
            <consortium name="The Broad Institute Genome Sequencing Center for Infectious Disease"/>
            <person name="Wu L."/>
            <person name="Ma J."/>
        </authorList>
    </citation>
    <scope>NUCLEOTIDE SEQUENCE [LARGE SCALE GENOMIC DNA]</scope>
    <source>
        <strain evidence="7">CECT 8531</strain>
    </source>
</reference>
<dbReference type="PROSITE" id="PS51900">
    <property type="entry name" value="CB"/>
    <property type="match status" value="1"/>
</dbReference>
<dbReference type="Pfam" id="PF13356">
    <property type="entry name" value="Arm-DNA-bind_3"/>
    <property type="match status" value="1"/>
</dbReference>
<dbReference type="InterPro" id="IPR025166">
    <property type="entry name" value="Integrase_DNA_bind_dom"/>
</dbReference>
<keyword evidence="2" id="KW-0229">DNA integration</keyword>
<dbReference type="EMBL" id="JBHSDH010000010">
    <property type="protein sequence ID" value="MFC4291167.1"/>
    <property type="molecule type" value="Genomic_DNA"/>
</dbReference>
<dbReference type="InterPro" id="IPR053876">
    <property type="entry name" value="Phage_int_M"/>
</dbReference>
<proteinExistence type="inferred from homology"/>
<dbReference type="Proteomes" id="UP001595887">
    <property type="component" value="Unassembled WGS sequence"/>
</dbReference>
<evidence type="ECO:0000313" key="7">
    <source>
        <dbReference type="Proteomes" id="UP001595887"/>
    </source>
</evidence>
<dbReference type="SUPFAM" id="SSF56349">
    <property type="entry name" value="DNA breaking-rejoining enzymes"/>
    <property type="match status" value="1"/>
</dbReference>
<dbReference type="InterPro" id="IPR050808">
    <property type="entry name" value="Phage_Integrase"/>
</dbReference>
<evidence type="ECO:0000256" key="2">
    <source>
        <dbReference type="ARBA" id="ARBA00022908"/>
    </source>
</evidence>
<dbReference type="Gene3D" id="3.30.160.390">
    <property type="entry name" value="Integrase, DNA-binding domain"/>
    <property type="match status" value="1"/>
</dbReference>
<comment type="caution">
    <text evidence="6">The sequence shown here is derived from an EMBL/GenBank/DDBJ whole genome shotgun (WGS) entry which is preliminary data.</text>
</comment>
<evidence type="ECO:0000256" key="4">
    <source>
        <dbReference type="PROSITE-ProRule" id="PRU01248"/>
    </source>
</evidence>
<dbReference type="Gene3D" id="1.10.150.130">
    <property type="match status" value="1"/>
</dbReference>
<organism evidence="6 7">
    <name type="scientific">Sphingorhabdus arenilitoris</name>
    <dbReference type="NCBI Taxonomy" id="1490041"/>
    <lineage>
        <taxon>Bacteria</taxon>
        <taxon>Pseudomonadati</taxon>
        <taxon>Pseudomonadota</taxon>
        <taxon>Alphaproteobacteria</taxon>
        <taxon>Sphingomonadales</taxon>
        <taxon>Sphingomonadaceae</taxon>
        <taxon>Sphingorhabdus</taxon>
    </lineage>
</organism>
<dbReference type="RefSeq" id="WP_381420759.1">
    <property type="nucleotide sequence ID" value="NZ_JBHSDH010000010.1"/>
</dbReference>
<evidence type="ECO:0000256" key="3">
    <source>
        <dbReference type="ARBA" id="ARBA00023125"/>
    </source>
</evidence>
<name>A0ABV8RCM9_9SPHN</name>
<dbReference type="InterPro" id="IPR011010">
    <property type="entry name" value="DNA_brk_join_enz"/>
</dbReference>
<dbReference type="PANTHER" id="PTHR30629:SF2">
    <property type="entry name" value="PROPHAGE INTEGRASE INTS-RELATED"/>
    <property type="match status" value="1"/>
</dbReference>
<keyword evidence="7" id="KW-1185">Reference proteome</keyword>
<gene>
    <name evidence="6" type="ORF">ACFOWX_01930</name>
</gene>
<keyword evidence="3 4" id="KW-0238">DNA-binding</keyword>
<dbReference type="PANTHER" id="PTHR30629">
    <property type="entry name" value="PROPHAGE INTEGRASE"/>
    <property type="match status" value="1"/>
</dbReference>
<evidence type="ECO:0000259" key="5">
    <source>
        <dbReference type="PROSITE" id="PS51900"/>
    </source>
</evidence>
<dbReference type="GO" id="GO:0003677">
    <property type="term" value="F:DNA binding"/>
    <property type="evidence" value="ECO:0007669"/>
    <property type="project" value="UniProtKB-KW"/>
</dbReference>
<evidence type="ECO:0000313" key="6">
    <source>
        <dbReference type="EMBL" id="MFC4291167.1"/>
    </source>
</evidence>
<dbReference type="InterPro" id="IPR038488">
    <property type="entry name" value="Integrase_DNA-bd_sf"/>
</dbReference>
<dbReference type="InterPro" id="IPR044068">
    <property type="entry name" value="CB"/>
</dbReference>
<protein>
    <submittedName>
        <fullName evidence="6">Integrase arm-type DNA-binding domain-containing protein</fullName>
    </submittedName>
</protein>